<dbReference type="InterPro" id="IPR032314">
    <property type="entry name" value="DUF4845"/>
</dbReference>
<organism evidence="2 3">
    <name type="scientific">Arenimonas fontis</name>
    <dbReference type="NCBI Taxonomy" id="2608255"/>
    <lineage>
        <taxon>Bacteria</taxon>
        <taxon>Pseudomonadati</taxon>
        <taxon>Pseudomonadota</taxon>
        <taxon>Gammaproteobacteria</taxon>
        <taxon>Lysobacterales</taxon>
        <taxon>Lysobacteraceae</taxon>
        <taxon>Arenimonas</taxon>
    </lineage>
</organism>
<dbReference type="EMBL" id="VUOD01000002">
    <property type="protein sequence ID" value="KAA2285535.1"/>
    <property type="molecule type" value="Genomic_DNA"/>
</dbReference>
<feature type="transmembrane region" description="Helical" evidence="1">
    <location>
        <begin position="6"/>
        <end position="31"/>
    </location>
</feature>
<evidence type="ECO:0000256" key="1">
    <source>
        <dbReference type="SAM" id="Phobius"/>
    </source>
</evidence>
<keyword evidence="3" id="KW-1185">Reference proteome</keyword>
<dbReference type="Pfam" id="PF16137">
    <property type="entry name" value="DUF4845"/>
    <property type="match status" value="1"/>
</dbReference>
<name>A0A5B2ZC93_9GAMM</name>
<comment type="caution">
    <text evidence="2">The sequence shown here is derived from an EMBL/GenBank/DDBJ whole genome shotgun (WGS) entry which is preliminary data.</text>
</comment>
<sequence length="125" mass="14088">MKREQHGITLMSFLMVLVLVGFFALIGMKLFPMYSEYYNLKGVMKDFAAQPNSASLTPAQIQTDLFRRFNIAYVESVKKENIKVIRTGRTAQLNIAYEVRTPLIGNLDAVGKFDYTVDLSGTPAE</sequence>
<gene>
    <name evidence="2" type="ORF">F0415_02535</name>
</gene>
<evidence type="ECO:0000313" key="2">
    <source>
        <dbReference type="EMBL" id="KAA2285535.1"/>
    </source>
</evidence>
<protein>
    <submittedName>
        <fullName evidence="2">DUF4845 domain-containing protein</fullName>
    </submittedName>
</protein>
<keyword evidence="1" id="KW-1133">Transmembrane helix</keyword>
<accession>A0A5B2ZC93</accession>
<dbReference type="AlphaFoldDB" id="A0A5B2ZC93"/>
<keyword evidence="1" id="KW-0472">Membrane</keyword>
<dbReference type="RefSeq" id="WP_149859637.1">
    <property type="nucleotide sequence ID" value="NZ_VUOD01000002.1"/>
</dbReference>
<reference evidence="2 3" key="1">
    <citation type="submission" date="2019-09" db="EMBL/GenBank/DDBJ databases">
        <title>Arenimonas chukotkensis sp. nov., a bacterium isolated from Chukotka hot spring, Arctic region, Russia.</title>
        <authorList>
            <person name="Zayulina K.S."/>
            <person name="Prokofeva M.I."/>
            <person name="Elcheninov A.G."/>
            <person name="Novikov A."/>
            <person name="Kochetkova T.V."/>
            <person name="Kublanov I.V."/>
        </authorList>
    </citation>
    <scope>NUCLEOTIDE SEQUENCE [LARGE SCALE GENOMIC DNA]</scope>
    <source>
        <strain evidence="2 3">3729k</strain>
    </source>
</reference>
<reference evidence="2 3" key="2">
    <citation type="submission" date="2019-09" db="EMBL/GenBank/DDBJ databases">
        <authorList>
            <person name="Mazur A."/>
        </authorList>
    </citation>
    <scope>NUCLEOTIDE SEQUENCE [LARGE SCALE GENOMIC DNA]</scope>
    <source>
        <strain evidence="2 3">3729k</strain>
    </source>
</reference>
<evidence type="ECO:0000313" key="3">
    <source>
        <dbReference type="Proteomes" id="UP000322165"/>
    </source>
</evidence>
<keyword evidence="1" id="KW-0812">Transmembrane</keyword>
<dbReference type="Proteomes" id="UP000322165">
    <property type="component" value="Unassembled WGS sequence"/>
</dbReference>
<proteinExistence type="predicted"/>